<reference evidence="1" key="1">
    <citation type="submission" date="2018-05" db="EMBL/GenBank/DDBJ databases">
        <title>Draft genome of Mucuna pruriens seed.</title>
        <authorList>
            <person name="Nnadi N.E."/>
            <person name="Vos R."/>
            <person name="Hasami M.H."/>
            <person name="Devisetty U.K."/>
            <person name="Aguiy J.C."/>
        </authorList>
    </citation>
    <scope>NUCLEOTIDE SEQUENCE [LARGE SCALE GENOMIC DNA]</scope>
    <source>
        <strain evidence="1">JCA_2017</strain>
    </source>
</reference>
<proteinExistence type="predicted"/>
<organism evidence="1 2">
    <name type="scientific">Mucuna pruriens</name>
    <name type="common">Velvet bean</name>
    <name type="synonym">Dolichos pruriens</name>
    <dbReference type="NCBI Taxonomy" id="157652"/>
    <lineage>
        <taxon>Eukaryota</taxon>
        <taxon>Viridiplantae</taxon>
        <taxon>Streptophyta</taxon>
        <taxon>Embryophyta</taxon>
        <taxon>Tracheophyta</taxon>
        <taxon>Spermatophyta</taxon>
        <taxon>Magnoliopsida</taxon>
        <taxon>eudicotyledons</taxon>
        <taxon>Gunneridae</taxon>
        <taxon>Pentapetalae</taxon>
        <taxon>rosids</taxon>
        <taxon>fabids</taxon>
        <taxon>Fabales</taxon>
        <taxon>Fabaceae</taxon>
        <taxon>Papilionoideae</taxon>
        <taxon>50 kb inversion clade</taxon>
        <taxon>NPAAA clade</taxon>
        <taxon>indigoferoid/millettioid clade</taxon>
        <taxon>Phaseoleae</taxon>
        <taxon>Mucuna</taxon>
    </lineage>
</organism>
<keyword evidence="2" id="KW-1185">Reference proteome</keyword>
<dbReference type="EMBL" id="QJKJ01009691">
    <property type="protein sequence ID" value="RDX75876.1"/>
    <property type="molecule type" value="Genomic_DNA"/>
</dbReference>
<name>A0A371FC49_MUCPR</name>
<evidence type="ECO:0000313" key="2">
    <source>
        <dbReference type="Proteomes" id="UP000257109"/>
    </source>
</evidence>
<comment type="caution">
    <text evidence="1">The sequence shown here is derived from an EMBL/GenBank/DDBJ whole genome shotgun (WGS) entry which is preliminary data.</text>
</comment>
<feature type="non-terminal residue" evidence="1">
    <location>
        <position position="1"/>
    </location>
</feature>
<accession>A0A371FC49</accession>
<evidence type="ECO:0000313" key="1">
    <source>
        <dbReference type="EMBL" id="RDX75876.1"/>
    </source>
</evidence>
<protein>
    <submittedName>
        <fullName evidence="1">Uncharacterized protein</fullName>
    </submittedName>
</protein>
<gene>
    <name evidence="1" type="ORF">CR513_44202</name>
</gene>
<dbReference type="AlphaFoldDB" id="A0A371FC49"/>
<sequence length="66" mass="7728">MEVRGEAIVWTNFQSHFPRKHFLASTQNKKKELQLSIRMLQSRNVCLISTTNLVLRDEDAKGLRKD</sequence>
<dbReference type="Proteomes" id="UP000257109">
    <property type="component" value="Unassembled WGS sequence"/>
</dbReference>